<feature type="region of interest" description="Disordered" evidence="1">
    <location>
        <begin position="1"/>
        <end position="28"/>
    </location>
</feature>
<reference evidence="2 3" key="1">
    <citation type="submission" date="2024-08" db="EMBL/GenBank/DDBJ databases">
        <title>Genome sequence of Streptomyces aureus CACIA-1.46HGO.</title>
        <authorList>
            <person name="Evangelista-Martinez Z."/>
        </authorList>
    </citation>
    <scope>NUCLEOTIDE SEQUENCE [LARGE SCALE GENOMIC DNA]</scope>
    <source>
        <strain evidence="2 3">CACIA-1.46HGO</strain>
    </source>
</reference>
<dbReference type="Proteomes" id="UP001571476">
    <property type="component" value="Unassembled WGS sequence"/>
</dbReference>
<comment type="caution">
    <text evidence="2">The sequence shown here is derived from an EMBL/GenBank/DDBJ whole genome shotgun (WGS) entry which is preliminary data.</text>
</comment>
<accession>A0ABV4SIT6</accession>
<keyword evidence="3" id="KW-1185">Reference proteome</keyword>
<gene>
    <name evidence="2" type="ORF">ACEG43_19605</name>
</gene>
<evidence type="ECO:0000313" key="2">
    <source>
        <dbReference type="EMBL" id="MFA3838350.1"/>
    </source>
</evidence>
<dbReference type="RefSeq" id="WP_372563551.1">
    <property type="nucleotide sequence ID" value="NZ_JBGOSP010000009.1"/>
</dbReference>
<sequence>MATPEFRPTHVVPPDGMPAWEEPDVSRPTQPLDPLLPVELVDRRADWGRIVCANGWSAWVDGRLLVAVPRDPPEAGKPMARTADPRPLMARVEEAAGQYRRAAQELAEERIDGETFQRRTQGLRVGMVVDGEAVWLYDAEHERWVYCDGTQLSTYAAGAGPGRPSAAAPAPTRAADPHTTGPPEDAAEAPPAPDQTSTQTSTQASNQASNPNAPEPTRVVDPEQMTGNDPAERQRSTQAPGDR</sequence>
<feature type="region of interest" description="Disordered" evidence="1">
    <location>
        <begin position="158"/>
        <end position="243"/>
    </location>
</feature>
<feature type="compositionally biased region" description="Basic and acidic residues" evidence="1">
    <location>
        <begin position="230"/>
        <end position="243"/>
    </location>
</feature>
<name>A0ABV4SIT6_9ACTN</name>
<evidence type="ECO:0000313" key="3">
    <source>
        <dbReference type="Proteomes" id="UP001571476"/>
    </source>
</evidence>
<feature type="compositionally biased region" description="Low complexity" evidence="1">
    <location>
        <begin position="158"/>
        <end position="174"/>
    </location>
</feature>
<organism evidence="2 3">
    <name type="scientific">Streptomyces aureus</name>
    <dbReference type="NCBI Taxonomy" id="193461"/>
    <lineage>
        <taxon>Bacteria</taxon>
        <taxon>Bacillati</taxon>
        <taxon>Actinomycetota</taxon>
        <taxon>Actinomycetes</taxon>
        <taxon>Kitasatosporales</taxon>
        <taxon>Streptomycetaceae</taxon>
        <taxon>Streptomyces</taxon>
    </lineage>
</organism>
<proteinExistence type="predicted"/>
<feature type="compositionally biased region" description="Low complexity" evidence="1">
    <location>
        <begin position="194"/>
        <end position="210"/>
    </location>
</feature>
<protein>
    <submittedName>
        <fullName evidence="2">Uncharacterized protein</fullName>
    </submittedName>
</protein>
<dbReference type="EMBL" id="JBGOSP010000009">
    <property type="protein sequence ID" value="MFA3838350.1"/>
    <property type="molecule type" value="Genomic_DNA"/>
</dbReference>
<evidence type="ECO:0000256" key="1">
    <source>
        <dbReference type="SAM" id="MobiDB-lite"/>
    </source>
</evidence>